<proteinExistence type="predicted"/>
<comment type="caution">
    <text evidence="1">The sequence shown here is derived from an EMBL/GenBank/DDBJ whole genome shotgun (WGS) entry which is preliminary data.</text>
</comment>
<organism evidence="1 2">
    <name type="scientific">Buttiauxella gaviniae ATCC 51604</name>
    <dbReference type="NCBI Taxonomy" id="1354253"/>
    <lineage>
        <taxon>Bacteria</taxon>
        <taxon>Pseudomonadati</taxon>
        <taxon>Pseudomonadota</taxon>
        <taxon>Gammaproteobacteria</taxon>
        <taxon>Enterobacterales</taxon>
        <taxon>Enterobacteriaceae</taxon>
        <taxon>Buttiauxella</taxon>
    </lineage>
</organism>
<evidence type="ECO:0000313" key="2">
    <source>
        <dbReference type="Proteomes" id="UP000078504"/>
    </source>
</evidence>
<accession>A0A1B7I6I4</accession>
<name>A0A1B7I6I4_9ENTR</name>
<evidence type="ECO:0000313" key="1">
    <source>
        <dbReference type="EMBL" id="OAT24061.1"/>
    </source>
</evidence>
<dbReference type="EMBL" id="LXEP01000003">
    <property type="protein sequence ID" value="OAT24061.1"/>
    <property type="molecule type" value="Genomic_DNA"/>
</dbReference>
<dbReference type="PATRIC" id="fig|1354253.4.peg.361"/>
<sequence>MIQTWSPGGGKNGEEEIQESEELFTLLIHSNFNFTSLDSQFNADVTD</sequence>
<gene>
    <name evidence="1" type="ORF">M977_00353</name>
</gene>
<dbReference type="Proteomes" id="UP000078504">
    <property type="component" value="Unassembled WGS sequence"/>
</dbReference>
<protein>
    <submittedName>
        <fullName evidence="1">Uncharacterized protein</fullName>
    </submittedName>
</protein>
<reference evidence="1 2" key="1">
    <citation type="submission" date="2016-04" db="EMBL/GenBank/DDBJ databases">
        <title>ATOL: Assembling a taxonomically balanced genome-scale reconstruction of the evolutionary history of the Enterobacteriaceae.</title>
        <authorList>
            <person name="Plunkett G.III."/>
            <person name="Neeno-Eckwall E.C."/>
            <person name="Glasner J.D."/>
            <person name="Perna N.T."/>
        </authorList>
    </citation>
    <scope>NUCLEOTIDE SEQUENCE [LARGE SCALE GENOMIC DNA]</scope>
    <source>
        <strain evidence="1 2">ATCC 51604</strain>
    </source>
</reference>
<dbReference type="AlphaFoldDB" id="A0A1B7I6I4"/>